<evidence type="ECO:0000313" key="4">
    <source>
        <dbReference type="Proteomes" id="UP001341840"/>
    </source>
</evidence>
<keyword evidence="4" id="KW-1185">Reference proteome</keyword>
<evidence type="ECO:0000259" key="2">
    <source>
        <dbReference type="Pfam" id="PF20167"/>
    </source>
</evidence>
<evidence type="ECO:0000313" key="3">
    <source>
        <dbReference type="EMBL" id="MED6198480.1"/>
    </source>
</evidence>
<dbReference type="InterPro" id="IPR046796">
    <property type="entry name" value="Transposase_32_dom"/>
</dbReference>
<name>A0ABU6XK88_9FABA</name>
<dbReference type="EMBL" id="JASCZI010212133">
    <property type="protein sequence ID" value="MED6198480.1"/>
    <property type="molecule type" value="Genomic_DNA"/>
</dbReference>
<gene>
    <name evidence="3" type="ORF">PIB30_066713</name>
</gene>
<comment type="caution">
    <text evidence="3">The sequence shown here is derived from an EMBL/GenBank/DDBJ whole genome shotgun (WGS) entry which is preliminary data.</text>
</comment>
<proteinExistence type="predicted"/>
<feature type="domain" description="Putative plant transposon protein" evidence="2">
    <location>
        <begin position="94"/>
        <end position="284"/>
    </location>
</feature>
<feature type="compositionally biased region" description="Low complexity" evidence="1">
    <location>
        <begin position="28"/>
        <end position="41"/>
    </location>
</feature>
<accession>A0ABU6XK88</accession>
<dbReference type="Pfam" id="PF20167">
    <property type="entry name" value="Transposase_32"/>
    <property type="match status" value="1"/>
</dbReference>
<feature type="region of interest" description="Disordered" evidence="1">
    <location>
        <begin position="24"/>
        <end position="50"/>
    </location>
</feature>
<feature type="region of interest" description="Disordered" evidence="1">
    <location>
        <begin position="329"/>
        <end position="360"/>
    </location>
</feature>
<dbReference type="Proteomes" id="UP001341840">
    <property type="component" value="Unassembled WGS sequence"/>
</dbReference>
<protein>
    <recommendedName>
        <fullName evidence="2">Putative plant transposon protein domain-containing protein</fullName>
    </recommendedName>
</protein>
<evidence type="ECO:0000256" key="1">
    <source>
        <dbReference type="SAM" id="MobiDB-lite"/>
    </source>
</evidence>
<reference evidence="3 4" key="1">
    <citation type="journal article" date="2023" name="Plants (Basel)">
        <title>Bridging the Gap: Combining Genomics and Transcriptomics Approaches to Understand Stylosanthes scabra, an Orphan Legume from the Brazilian Caatinga.</title>
        <authorList>
            <person name="Ferreira-Neto J.R.C."/>
            <person name="da Silva M.D."/>
            <person name="Binneck E."/>
            <person name="de Melo N.F."/>
            <person name="da Silva R.H."/>
            <person name="de Melo A.L.T.M."/>
            <person name="Pandolfi V."/>
            <person name="Bustamante F.O."/>
            <person name="Brasileiro-Vidal A.C."/>
            <person name="Benko-Iseppon A.M."/>
        </authorList>
    </citation>
    <scope>NUCLEOTIDE SEQUENCE [LARGE SCALE GENOMIC DNA]</scope>
    <source>
        <tissue evidence="3">Leaves</tissue>
    </source>
</reference>
<organism evidence="3 4">
    <name type="scientific">Stylosanthes scabra</name>
    <dbReference type="NCBI Taxonomy" id="79078"/>
    <lineage>
        <taxon>Eukaryota</taxon>
        <taxon>Viridiplantae</taxon>
        <taxon>Streptophyta</taxon>
        <taxon>Embryophyta</taxon>
        <taxon>Tracheophyta</taxon>
        <taxon>Spermatophyta</taxon>
        <taxon>Magnoliopsida</taxon>
        <taxon>eudicotyledons</taxon>
        <taxon>Gunneridae</taxon>
        <taxon>Pentapetalae</taxon>
        <taxon>rosids</taxon>
        <taxon>fabids</taxon>
        <taxon>Fabales</taxon>
        <taxon>Fabaceae</taxon>
        <taxon>Papilionoideae</taxon>
        <taxon>50 kb inversion clade</taxon>
        <taxon>dalbergioids sensu lato</taxon>
        <taxon>Dalbergieae</taxon>
        <taxon>Pterocarpus clade</taxon>
        <taxon>Stylosanthes</taxon>
    </lineage>
</organism>
<sequence>MLSTLFFAGFLAFDRQFLDGSQGKEVASASNPSRNRTSRNSNRGRDNAYPEERFDSQIHYERWKTMEERGITHERIIQLPRGDPNFMLERIEGLGWGFIYNAFPPINLKVVREFYGNFSTPGQTHVFLRGRQIPFSEEDIRNYLGIPYELPSLGEDDIFNKTVTAEKEGNLDMDAILQVTSKEGVTWANEPMNTTIPRMLDNAILNAKATAWHKLITTNIDQKTHGTTFLLEHTLLIYVLMSEGFVNLPRIMQDVMLKHPTGNSRNLLPYPIFISRLAAQFEVPEFPGDEIVRIRVQDKYCPYGVWKGEQTKVRHGRIIPAAQAPPLAQAEQHLPSRQAQPSIATMPLPSATIESSPEPSLRDVMRYLHRQDRLLCKQGHQLRNT</sequence>